<feature type="transmembrane region" description="Helical" evidence="1">
    <location>
        <begin position="21"/>
        <end position="44"/>
    </location>
</feature>
<organism evidence="2 3">
    <name type="scientific">Candidatus Nealsonbacteria bacterium CG_4_9_14_0_8_um_filter_36_17</name>
    <dbReference type="NCBI Taxonomy" id="1974693"/>
    <lineage>
        <taxon>Bacteria</taxon>
        <taxon>Candidatus Nealsoniibacteriota</taxon>
    </lineage>
</organism>
<feature type="transmembrane region" description="Helical" evidence="1">
    <location>
        <begin position="465"/>
        <end position="488"/>
    </location>
</feature>
<name>A0A2M8DLC0_9BACT</name>
<evidence type="ECO:0000256" key="1">
    <source>
        <dbReference type="SAM" id="Phobius"/>
    </source>
</evidence>
<protein>
    <recommendedName>
        <fullName evidence="4">Glycosyltransferase 2-like domain-containing protein</fullName>
    </recommendedName>
</protein>
<gene>
    <name evidence="2" type="ORF">CO078_01555</name>
</gene>
<keyword evidence="1" id="KW-1133">Transmembrane helix</keyword>
<evidence type="ECO:0000313" key="3">
    <source>
        <dbReference type="Proteomes" id="UP000230097"/>
    </source>
</evidence>
<keyword evidence="1" id="KW-0812">Transmembrane</keyword>
<dbReference type="Proteomes" id="UP000230097">
    <property type="component" value="Unassembled WGS sequence"/>
</dbReference>
<keyword evidence="1" id="KW-0472">Membrane</keyword>
<dbReference type="Gene3D" id="3.90.550.10">
    <property type="entry name" value="Spore Coat Polysaccharide Biosynthesis Protein SpsA, Chain A"/>
    <property type="match status" value="1"/>
</dbReference>
<dbReference type="AlphaFoldDB" id="A0A2M8DLC0"/>
<reference evidence="3" key="1">
    <citation type="submission" date="2017-09" db="EMBL/GenBank/DDBJ databases">
        <title>Depth-based differentiation of microbial function through sediment-hosted aquifers and enrichment of novel symbionts in the deep terrestrial subsurface.</title>
        <authorList>
            <person name="Probst A.J."/>
            <person name="Ladd B."/>
            <person name="Jarett J.K."/>
            <person name="Geller-Mcgrath D.E."/>
            <person name="Sieber C.M.K."/>
            <person name="Emerson J.B."/>
            <person name="Anantharaman K."/>
            <person name="Thomas B.C."/>
            <person name="Malmstrom R."/>
            <person name="Stieglmeier M."/>
            <person name="Klingl A."/>
            <person name="Woyke T."/>
            <person name="Ryan C.M."/>
            <person name="Banfield J.F."/>
        </authorList>
    </citation>
    <scope>NUCLEOTIDE SEQUENCE [LARGE SCALE GENOMIC DNA]</scope>
</reference>
<feature type="transmembrane region" description="Helical" evidence="1">
    <location>
        <begin position="433"/>
        <end position="453"/>
    </location>
</feature>
<dbReference type="PANTHER" id="PTHR36851">
    <property type="entry name" value="UNNAMED PRODUCT"/>
    <property type="match status" value="1"/>
</dbReference>
<evidence type="ECO:0000313" key="2">
    <source>
        <dbReference type="EMBL" id="PJB98591.1"/>
    </source>
</evidence>
<feature type="transmembrane region" description="Helical" evidence="1">
    <location>
        <begin position="50"/>
        <end position="72"/>
    </location>
</feature>
<dbReference type="EMBL" id="PFTC01000036">
    <property type="protein sequence ID" value="PJB98591.1"/>
    <property type="molecule type" value="Genomic_DNA"/>
</dbReference>
<dbReference type="InterPro" id="IPR029044">
    <property type="entry name" value="Nucleotide-diphossugar_trans"/>
</dbReference>
<proteinExistence type="predicted"/>
<dbReference type="SUPFAM" id="SSF53448">
    <property type="entry name" value="Nucleotide-diphospho-sugar transferases"/>
    <property type="match status" value="1"/>
</dbReference>
<feature type="transmembrane region" description="Helical" evidence="1">
    <location>
        <begin position="393"/>
        <end position="413"/>
    </location>
</feature>
<sequence length="510" mass="59782">MEVNYLNLSRAQDLKNPKEKFLYRFFEILPGFLSLETLAIAIILSWLAPVAVAIFIIIFDLYWLLRITYLSFHQIASYRQMKKNLRTDWLEKLKNLKTKNWQEIYHLIILPICREGIEIVKPTLKSLTDSDYPKEKMIVVMATEERTGKGAQKVAKEIENKFSKKFFKFLITIHPQNIPGEITGKGSNLAWAVKEAKEKILDKLLIPEKDIIISSFDIDTSPYPQYFSCLTWHYLTTKKPLKSSYQPIPVYNNNIWQAPSFSRVIATSGTFWQMMQQERPDQLVTYSSHSIPFKIFEEITYPSNLVSDDSRIFWKSYLHYDGDYRVIPLHYPVSMDAVLSKNLLRTIINQYKQQRRWAWGCENIPYLFYGFLKNKKIPLWEKLRHSLNILDGFWSWATSALLVFFLGWLPLMFGGQEFKVTLLSYNLPRLTSNIMTAAMIGMIVSAIISLLILPPRPSQFSRWKNLSMVFQWLLLPITLIFFGTFPALDAQIRLMLNKPLGFWMTEKTRK</sequence>
<dbReference type="PANTHER" id="PTHR36851:SF1">
    <property type="entry name" value="GLYCO_TRANS_2-LIKE DOMAIN-CONTAINING PROTEIN"/>
    <property type="match status" value="1"/>
</dbReference>
<accession>A0A2M8DLC0</accession>
<comment type="caution">
    <text evidence="2">The sequence shown here is derived from an EMBL/GenBank/DDBJ whole genome shotgun (WGS) entry which is preliminary data.</text>
</comment>
<evidence type="ECO:0008006" key="4">
    <source>
        <dbReference type="Google" id="ProtNLM"/>
    </source>
</evidence>